<dbReference type="PANTHER" id="PTHR43102:SF2">
    <property type="entry name" value="GAF DOMAIN-CONTAINING PROTEIN"/>
    <property type="match status" value="1"/>
</dbReference>
<protein>
    <recommendedName>
        <fullName evidence="3">GAF domain-containing protein</fullName>
    </recommendedName>
</protein>
<dbReference type="EMBL" id="FNOV01000002">
    <property type="protein sequence ID" value="SDX62103.1"/>
    <property type="molecule type" value="Genomic_DNA"/>
</dbReference>
<dbReference type="STRING" id="651662.SAMN04488069_102244"/>
<dbReference type="SUPFAM" id="SSF55781">
    <property type="entry name" value="GAF domain-like"/>
    <property type="match status" value="1"/>
</dbReference>
<accession>A0A1H3D6M0</accession>
<dbReference type="InterPro" id="IPR029016">
    <property type="entry name" value="GAF-like_dom_sf"/>
</dbReference>
<organism evidence="1 2">
    <name type="scientific">Hymenobacter psychrophilus</name>
    <dbReference type="NCBI Taxonomy" id="651662"/>
    <lineage>
        <taxon>Bacteria</taxon>
        <taxon>Pseudomonadati</taxon>
        <taxon>Bacteroidota</taxon>
        <taxon>Cytophagia</taxon>
        <taxon>Cytophagales</taxon>
        <taxon>Hymenobacteraceae</taxon>
        <taxon>Hymenobacter</taxon>
    </lineage>
</organism>
<evidence type="ECO:0000313" key="2">
    <source>
        <dbReference type="Proteomes" id="UP000199249"/>
    </source>
</evidence>
<name>A0A1H3D6M0_9BACT</name>
<dbReference type="OrthoDB" id="9811889at2"/>
<dbReference type="PANTHER" id="PTHR43102">
    <property type="entry name" value="SLR1143 PROTEIN"/>
    <property type="match status" value="1"/>
</dbReference>
<sequence>MSISFPESLIPAAEADRLRALHLYQIANTSPEPIFDDYVTWAAQLFSTPIAIISLVDEKQVWFKAVAGVEGITSLPRNASLCSAAILVDEPIITSDYSPDSCRLINPDVAQQMGLNFYAGSALRMPPDNSRIGMMAVIGREYRILSGPEEQVLEQLAGLVSSTIELRFQYLHAQQPAGWEAAQRELAATLEDNATLVRYLAARNQGLNLDDSEIHDLVMRRVAGVTKVLERRLEALLGAS</sequence>
<dbReference type="Proteomes" id="UP000199249">
    <property type="component" value="Unassembled WGS sequence"/>
</dbReference>
<keyword evidence="2" id="KW-1185">Reference proteome</keyword>
<reference evidence="2" key="1">
    <citation type="submission" date="2016-10" db="EMBL/GenBank/DDBJ databases">
        <authorList>
            <person name="Varghese N."/>
            <person name="Submissions S."/>
        </authorList>
    </citation>
    <scope>NUCLEOTIDE SEQUENCE [LARGE SCALE GENOMIC DNA]</scope>
    <source>
        <strain evidence="2">CGMCC 1.8975</strain>
    </source>
</reference>
<dbReference type="Gene3D" id="3.30.450.40">
    <property type="match status" value="1"/>
</dbReference>
<evidence type="ECO:0008006" key="3">
    <source>
        <dbReference type="Google" id="ProtNLM"/>
    </source>
</evidence>
<evidence type="ECO:0000313" key="1">
    <source>
        <dbReference type="EMBL" id="SDX62103.1"/>
    </source>
</evidence>
<proteinExistence type="predicted"/>
<dbReference type="RefSeq" id="WP_092738052.1">
    <property type="nucleotide sequence ID" value="NZ_FNOV01000002.1"/>
</dbReference>
<gene>
    <name evidence="1" type="ORF">SAMN04488069_102244</name>
</gene>
<dbReference type="AlphaFoldDB" id="A0A1H3D6M0"/>